<dbReference type="AlphaFoldDB" id="A0AAV5AUF0"/>
<dbReference type="InterPro" id="IPR013083">
    <property type="entry name" value="Znf_RING/FYVE/PHD"/>
</dbReference>
<evidence type="ECO:0000256" key="1">
    <source>
        <dbReference type="ARBA" id="ARBA00022723"/>
    </source>
</evidence>
<evidence type="ECO:0000256" key="5">
    <source>
        <dbReference type="SAM" id="Coils"/>
    </source>
</evidence>
<evidence type="ECO:0000313" key="8">
    <source>
        <dbReference type="EMBL" id="GJJ15936.1"/>
    </source>
</evidence>
<dbReference type="GO" id="GO:0008270">
    <property type="term" value="F:zinc ion binding"/>
    <property type="evidence" value="ECO:0007669"/>
    <property type="project" value="UniProtKB-KW"/>
</dbReference>
<feature type="domain" description="RING-type" evidence="7">
    <location>
        <begin position="118"/>
        <end position="152"/>
    </location>
</feature>
<organism evidence="8 9">
    <name type="scientific">Clathrus columnatus</name>
    <dbReference type="NCBI Taxonomy" id="1419009"/>
    <lineage>
        <taxon>Eukaryota</taxon>
        <taxon>Fungi</taxon>
        <taxon>Dikarya</taxon>
        <taxon>Basidiomycota</taxon>
        <taxon>Agaricomycotina</taxon>
        <taxon>Agaricomycetes</taxon>
        <taxon>Phallomycetidae</taxon>
        <taxon>Phallales</taxon>
        <taxon>Clathraceae</taxon>
        <taxon>Clathrus</taxon>
    </lineage>
</organism>
<feature type="compositionally biased region" description="Acidic residues" evidence="6">
    <location>
        <begin position="165"/>
        <end position="182"/>
    </location>
</feature>
<dbReference type="SUPFAM" id="SSF57850">
    <property type="entry name" value="RING/U-box"/>
    <property type="match status" value="1"/>
</dbReference>
<keyword evidence="9" id="KW-1185">Reference proteome</keyword>
<keyword evidence="1" id="KW-0479">Metal-binding</keyword>
<reference evidence="8" key="1">
    <citation type="submission" date="2021-10" db="EMBL/GenBank/DDBJ databases">
        <title>De novo Genome Assembly of Clathrus columnatus (Basidiomycota, Fungi) Using Illumina and Nanopore Sequence Data.</title>
        <authorList>
            <person name="Ogiso-Tanaka E."/>
            <person name="Itagaki H."/>
            <person name="Hosoya T."/>
            <person name="Hosaka K."/>
        </authorList>
    </citation>
    <scope>NUCLEOTIDE SEQUENCE</scope>
    <source>
        <strain evidence="8">MO-923</strain>
    </source>
</reference>
<proteinExistence type="predicted"/>
<name>A0AAV5AUF0_9AGAM</name>
<sequence length="409" mass="47208">MLFGSFSLKRKVLAILFLRRADQTTTNSVTRIPPPELGIQTQGPTSGVEITEQVTQAACVGTREDEGENFPQEIVEQKEDVKELQARFEELKEEYIRNKQRAEQDSAKLKKLDEQAMCMVCRDIIQNPQLMQCGHAACYRCLRNWWTQPPERYDGSEIIDTEAEFDSEEDQENGAGEEDEHNLEEPTPQPEPRPPRRHLFPSAVNRAKRCPYCTSIVLHRPIPIFQLRHMIEILIGDLPPAVQAERNERLTRRRDLWRGIFHPENRDSHDASQHDQPIPMPVLMARHEPQPGPPFPPQADIILNQMTQLHRRAVELVAARRERLRAQAYEQGRRRGMLEARERWDRAEEARQAVGLGMDRPVQEQQPFWRVGEGNLPRREIPIIGFGRNVAIMRGPAQEPEPDHDPAAM</sequence>
<keyword evidence="5" id="KW-0175">Coiled coil</keyword>
<keyword evidence="3" id="KW-0862">Zinc</keyword>
<evidence type="ECO:0000256" key="3">
    <source>
        <dbReference type="ARBA" id="ARBA00022833"/>
    </source>
</evidence>
<feature type="region of interest" description="Disordered" evidence="6">
    <location>
        <begin position="165"/>
        <end position="199"/>
    </location>
</feature>
<dbReference type="SMART" id="SM00184">
    <property type="entry name" value="RING"/>
    <property type="match status" value="1"/>
</dbReference>
<evidence type="ECO:0000256" key="6">
    <source>
        <dbReference type="SAM" id="MobiDB-lite"/>
    </source>
</evidence>
<keyword evidence="2 4" id="KW-0863">Zinc-finger</keyword>
<dbReference type="InterPro" id="IPR018957">
    <property type="entry name" value="Znf_C3HC4_RING-type"/>
</dbReference>
<feature type="coiled-coil region" evidence="5">
    <location>
        <begin position="74"/>
        <end position="112"/>
    </location>
</feature>
<dbReference type="PROSITE" id="PS50089">
    <property type="entry name" value="ZF_RING_2"/>
    <property type="match status" value="1"/>
</dbReference>
<dbReference type="EMBL" id="BPWL01000011">
    <property type="protein sequence ID" value="GJJ15936.1"/>
    <property type="molecule type" value="Genomic_DNA"/>
</dbReference>
<protein>
    <recommendedName>
        <fullName evidence="7">RING-type domain-containing protein</fullName>
    </recommendedName>
</protein>
<evidence type="ECO:0000256" key="4">
    <source>
        <dbReference type="PROSITE-ProRule" id="PRU00175"/>
    </source>
</evidence>
<dbReference type="InterPro" id="IPR001841">
    <property type="entry name" value="Znf_RING"/>
</dbReference>
<dbReference type="Proteomes" id="UP001050691">
    <property type="component" value="Unassembled WGS sequence"/>
</dbReference>
<evidence type="ECO:0000313" key="9">
    <source>
        <dbReference type="Proteomes" id="UP001050691"/>
    </source>
</evidence>
<evidence type="ECO:0000256" key="2">
    <source>
        <dbReference type="ARBA" id="ARBA00022771"/>
    </source>
</evidence>
<comment type="caution">
    <text evidence="8">The sequence shown here is derived from an EMBL/GenBank/DDBJ whole genome shotgun (WGS) entry which is preliminary data.</text>
</comment>
<gene>
    <name evidence="8" type="ORF">Clacol_010215</name>
</gene>
<dbReference type="Gene3D" id="3.30.40.10">
    <property type="entry name" value="Zinc/RING finger domain, C3HC4 (zinc finger)"/>
    <property type="match status" value="1"/>
</dbReference>
<accession>A0AAV5AUF0</accession>
<dbReference type="Pfam" id="PF00097">
    <property type="entry name" value="zf-C3HC4"/>
    <property type="match status" value="1"/>
</dbReference>
<evidence type="ECO:0000259" key="7">
    <source>
        <dbReference type="PROSITE" id="PS50089"/>
    </source>
</evidence>